<evidence type="ECO:0000313" key="3">
    <source>
        <dbReference type="Proteomes" id="UP000325755"/>
    </source>
</evidence>
<keyword evidence="3" id="KW-1185">Reference proteome</keyword>
<dbReference type="EMBL" id="CP044205">
    <property type="protein sequence ID" value="QFY43685.1"/>
    <property type="molecule type" value="Genomic_DNA"/>
</dbReference>
<keyword evidence="1" id="KW-0732">Signal</keyword>
<sequence>MNMKKSVFVLLLIFGAFSGLAYAEAPAANAAAPAVPPSADEQGTLSLLRAGLRLDHREFVKSSLKLNDDEAKRFWTLYNQYEGDLIKVHDRKWQVIQDYADNYDDVSEDKAAELVKNMFEVRQSRTDVLKTYYKKIAKALTNRMAMRFVQVESVWNAASDLKLGTEIPLIPKQ</sequence>
<reference evidence="2 3" key="1">
    <citation type="submission" date="2019-09" db="EMBL/GenBank/DDBJ databases">
        <title>Ecophysiology of the spiral-shaped methanotroph Methylospira mobilis as revealed by the complete genome sequence.</title>
        <authorList>
            <person name="Oshkin I.Y."/>
            <person name="Dedysh S.N."/>
            <person name="Miroshnikov K."/>
            <person name="Danilova O.V."/>
            <person name="Hakobyan A."/>
            <person name="Liesack W."/>
        </authorList>
    </citation>
    <scope>NUCLEOTIDE SEQUENCE [LARGE SCALE GENOMIC DNA]</scope>
    <source>
        <strain evidence="2 3">Shm1</strain>
    </source>
</reference>
<proteinExistence type="predicted"/>
<dbReference type="KEGG" id="mmob:F6R98_14495"/>
<evidence type="ECO:0000313" key="2">
    <source>
        <dbReference type="EMBL" id="QFY43685.1"/>
    </source>
</evidence>
<feature type="chain" id="PRO_5025064893" evidence="1">
    <location>
        <begin position="24"/>
        <end position="173"/>
    </location>
</feature>
<name>A0A5Q0BIH8_9GAMM</name>
<accession>A0A5Q0BIH8</accession>
<protein>
    <submittedName>
        <fullName evidence="2">Uncharacterized protein</fullName>
    </submittedName>
</protein>
<dbReference type="RefSeq" id="WP_153249667.1">
    <property type="nucleotide sequence ID" value="NZ_CP044205.1"/>
</dbReference>
<dbReference type="OrthoDB" id="5570450at2"/>
<gene>
    <name evidence="2" type="ORF">F6R98_14495</name>
</gene>
<dbReference type="AlphaFoldDB" id="A0A5Q0BIH8"/>
<organism evidence="2 3">
    <name type="scientific">Candidatus Methylospira mobilis</name>
    <dbReference type="NCBI Taxonomy" id="1808979"/>
    <lineage>
        <taxon>Bacteria</taxon>
        <taxon>Pseudomonadati</taxon>
        <taxon>Pseudomonadota</taxon>
        <taxon>Gammaproteobacteria</taxon>
        <taxon>Methylococcales</taxon>
        <taxon>Methylococcaceae</taxon>
        <taxon>Candidatus Methylospira</taxon>
    </lineage>
</organism>
<evidence type="ECO:0000256" key="1">
    <source>
        <dbReference type="SAM" id="SignalP"/>
    </source>
</evidence>
<dbReference type="Proteomes" id="UP000325755">
    <property type="component" value="Chromosome"/>
</dbReference>
<feature type="signal peptide" evidence="1">
    <location>
        <begin position="1"/>
        <end position="23"/>
    </location>
</feature>
<dbReference type="InParanoid" id="A0A5Q0BIH8"/>